<name>A0A554JCA4_9BACT</name>
<evidence type="ECO:0000256" key="1">
    <source>
        <dbReference type="ARBA" id="ARBA00022679"/>
    </source>
</evidence>
<evidence type="ECO:0000256" key="4">
    <source>
        <dbReference type="PIRSR" id="PIRSR000808-1"/>
    </source>
</evidence>
<sequence>MPELRRDPLTHEQVIIAPERAKRPGEYHSLPLSAHQADCPFCQLKDEEILELSPAGQWQLIKNLYPACLPLGEQYPQFSDQLEPRQPAIGDHFILVNKMAEPDLTGMSIETVTDLLSAIQAICRRGWQESGWQNIVCFYNHGPAAGASLRHPHAQIIAANWPLPRLESECQIAEQHWQAHGVNLYDQLLDQPLVRDRLILKELSQTVWLTQPAARFPFASLIYSTAAEADFGQASPQVILETGRLLNQAVRAYEKLLPGLSLNLVLHTMPLDLRFAESYRWHIEILPRLAIYGGFELSTDTIIDIIAPEKAAQELRRCFDTIDS</sequence>
<dbReference type="AlphaFoldDB" id="A0A554JCA4"/>
<evidence type="ECO:0000256" key="3">
    <source>
        <dbReference type="ARBA" id="ARBA00023277"/>
    </source>
</evidence>
<accession>A0A554JCA4</accession>
<evidence type="ECO:0000259" key="5">
    <source>
        <dbReference type="Pfam" id="PF01087"/>
    </source>
</evidence>
<protein>
    <submittedName>
        <fullName evidence="6">UDPglucose--hexose-1-phosphate uridylyltransferase</fullName>
    </submittedName>
</protein>
<dbReference type="PIRSF" id="PIRSF000808">
    <property type="entry name" value="GalT"/>
    <property type="match status" value="1"/>
</dbReference>
<dbReference type="GO" id="GO:0008270">
    <property type="term" value="F:zinc ion binding"/>
    <property type="evidence" value="ECO:0007669"/>
    <property type="project" value="InterPro"/>
</dbReference>
<comment type="caution">
    <text evidence="6">The sequence shown here is derived from an EMBL/GenBank/DDBJ whole genome shotgun (WGS) entry which is preliminary data.</text>
</comment>
<evidence type="ECO:0000256" key="2">
    <source>
        <dbReference type="ARBA" id="ARBA00022695"/>
    </source>
</evidence>
<dbReference type="Proteomes" id="UP000316253">
    <property type="component" value="Unassembled WGS sequence"/>
</dbReference>
<dbReference type="SUPFAM" id="SSF54197">
    <property type="entry name" value="HIT-like"/>
    <property type="match status" value="2"/>
</dbReference>
<dbReference type="PANTHER" id="PTHR42763:SF1">
    <property type="entry name" value="UDP-GLUCOSE--HEXOSE-1-PHOSPHATE URIDYLYLTRANSFERASE"/>
    <property type="match status" value="1"/>
</dbReference>
<evidence type="ECO:0000313" key="6">
    <source>
        <dbReference type="EMBL" id="TSC65995.1"/>
    </source>
</evidence>
<keyword evidence="2 6" id="KW-0548">Nucleotidyltransferase</keyword>
<keyword evidence="3" id="KW-0119">Carbohydrate metabolism</keyword>
<dbReference type="PANTHER" id="PTHR42763">
    <property type="entry name" value="ADP-GLUCOSE PHOSPHORYLASE"/>
    <property type="match status" value="1"/>
</dbReference>
<dbReference type="InterPro" id="IPR001937">
    <property type="entry name" value="GalP_UDPtransf1"/>
</dbReference>
<reference evidence="6 7" key="1">
    <citation type="submission" date="2017-08" db="EMBL/GenBank/DDBJ databases">
        <title>Mechanisms for carbon and nitrogen cycling indicate functional differentiation within the Candidate Phyla Radiation.</title>
        <authorList>
            <person name="Danczak R.E."/>
            <person name="Johnston M.D."/>
            <person name="Kenah C."/>
            <person name="Slattery M."/>
            <person name="Wrighton K.C."/>
            <person name="Wilkins M.J."/>
        </authorList>
    </citation>
    <scope>NUCLEOTIDE SEQUENCE [LARGE SCALE GENOMIC DNA]</scope>
    <source>
        <strain evidence="6">Gr01-1014_85</strain>
    </source>
</reference>
<dbReference type="InterPro" id="IPR005849">
    <property type="entry name" value="GalP_Utransf_N"/>
</dbReference>
<dbReference type="GO" id="GO:0006012">
    <property type="term" value="P:galactose metabolic process"/>
    <property type="evidence" value="ECO:0007669"/>
    <property type="project" value="InterPro"/>
</dbReference>
<evidence type="ECO:0000313" key="7">
    <source>
        <dbReference type="Proteomes" id="UP000316253"/>
    </source>
</evidence>
<organism evidence="6 7">
    <name type="scientific">Candidatus Berkelbacteria bacterium Gr01-1014_85</name>
    <dbReference type="NCBI Taxonomy" id="2017150"/>
    <lineage>
        <taxon>Bacteria</taxon>
        <taxon>Candidatus Berkelbacteria</taxon>
    </lineage>
</organism>
<dbReference type="Gene3D" id="3.30.428.10">
    <property type="entry name" value="HIT-like"/>
    <property type="match status" value="2"/>
</dbReference>
<dbReference type="InterPro" id="IPR053177">
    <property type="entry name" value="ADP-glucose_phosphorylase"/>
</dbReference>
<proteinExistence type="predicted"/>
<dbReference type="Pfam" id="PF01087">
    <property type="entry name" value="GalP_UDP_transf"/>
    <property type="match status" value="1"/>
</dbReference>
<feature type="active site" description="Tele-UMP-histidine intermediate" evidence="4">
    <location>
        <position position="153"/>
    </location>
</feature>
<keyword evidence="1 6" id="KW-0808">Transferase</keyword>
<dbReference type="EMBL" id="VMFD01000019">
    <property type="protein sequence ID" value="TSC65995.1"/>
    <property type="molecule type" value="Genomic_DNA"/>
</dbReference>
<gene>
    <name evidence="6" type="ORF">CEO22_265</name>
</gene>
<dbReference type="GO" id="GO:0008108">
    <property type="term" value="F:UDP-glucose:hexose-1-phosphate uridylyltransferase activity"/>
    <property type="evidence" value="ECO:0007669"/>
    <property type="project" value="InterPro"/>
</dbReference>
<dbReference type="InterPro" id="IPR036265">
    <property type="entry name" value="HIT-like_sf"/>
</dbReference>
<feature type="domain" description="Galactose-1-phosphate uridyl transferase N-terminal" evidence="5">
    <location>
        <begin position="3"/>
        <end position="158"/>
    </location>
</feature>